<accession>A0A2S2NSQ4</accession>
<name>A0A2S2NSQ4_SCHGA</name>
<dbReference type="PANTHER" id="PTHR46880:SF8">
    <property type="entry name" value="E3 SUMO-PROTEIN LIGASE KIAA1586"/>
    <property type="match status" value="1"/>
</dbReference>
<evidence type="ECO:0000313" key="1">
    <source>
        <dbReference type="EMBL" id="MBY20185.1"/>
    </source>
</evidence>
<proteinExistence type="predicted"/>
<dbReference type="AlphaFoldDB" id="A0A2S2NSQ4"/>
<protein>
    <recommendedName>
        <fullName evidence="2">E3 SUMO-protein ligase KIAA1586-like</fullName>
    </recommendedName>
</protein>
<dbReference type="SUPFAM" id="SSF53098">
    <property type="entry name" value="Ribonuclease H-like"/>
    <property type="match status" value="1"/>
</dbReference>
<dbReference type="InterPro" id="IPR012337">
    <property type="entry name" value="RNaseH-like_sf"/>
</dbReference>
<gene>
    <name evidence="1" type="ORF">g.13127</name>
</gene>
<reference evidence="1" key="1">
    <citation type="submission" date="2018-04" db="EMBL/GenBank/DDBJ databases">
        <title>Transcriptome of Schizaphis graminum biotype I.</title>
        <authorList>
            <person name="Scully E.D."/>
            <person name="Geib S.M."/>
            <person name="Palmer N.A."/>
            <person name="Koch K."/>
            <person name="Bradshaw J."/>
            <person name="Heng-Moss T."/>
            <person name="Sarath G."/>
        </authorList>
    </citation>
    <scope>NUCLEOTIDE SEQUENCE</scope>
</reference>
<sequence length="658" mass="75895">MSIVQALAAGILTIELFINIVEKRIICKYVTDKTLQNNNNGLETGVRTTSYNNYLCSVQYIYSLNEEVFDDPKSDVNSSVGINADHKQDQWPPIWSLEQWLERKSKHPWLICLEQKLGCIFCQEVGCLKTFKKQGVELSKEWISCMVDSGKHLNKKTRLANLRNKIKRHAESSAHLFAYRVKKDKESEMLTKSFEGQLSKNQDSNEYVFRTAYFIAKHNRPFDDHSKLVELQKCNGVHLGSILHSRYSCTSIVNHIAYKMREVIVKNIINSGSKISILIDESTTVSSKSCMAVFIKASISYEDPIFIFLDLVELEKQTSENIVDQLLNCLFASGFQDSYLQQNWVSFVSDGASVLLGKKNGVAKRLKEKYPLIFSWHCMNHRLELAVNDCMKDVSSINHFKHFIDSLYVLYNRSPKNQTELRTSCIELDILFLKVGRVLDVRWVASSFRAVEIVWKTFAALYNHLHNSSKDNLRDRKSRSKYLGLCKRLGSPEFVLDLALMCDILKELSYLSRELQSHSITLLRADESIKKTIRVVDSFKTKHGDFMLEALSAQNTMMFKNIVLSSNKKVSLLNHNQFLTSICNNLRSRLLETNEEESFILNDMQILNERSWPSAVENIRFGEDEIKRLTNRFLLNTDNAIQGFRKYIDNKIINDDLK</sequence>
<evidence type="ECO:0008006" key="2">
    <source>
        <dbReference type="Google" id="ProtNLM"/>
    </source>
</evidence>
<dbReference type="EMBL" id="GGMR01007566">
    <property type="protein sequence ID" value="MBY20185.1"/>
    <property type="molecule type" value="Transcribed_RNA"/>
</dbReference>
<organism evidence="1">
    <name type="scientific">Schizaphis graminum</name>
    <name type="common">Green bug aphid</name>
    <dbReference type="NCBI Taxonomy" id="13262"/>
    <lineage>
        <taxon>Eukaryota</taxon>
        <taxon>Metazoa</taxon>
        <taxon>Ecdysozoa</taxon>
        <taxon>Arthropoda</taxon>
        <taxon>Hexapoda</taxon>
        <taxon>Insecta</taxon>
        <taxon>Pterygota</taxon>
        <taxon>Neoptera</taxon>
        <taxon>Paraneoptera</taxon>
        <taxon>Hemiptera</taxon>
        <taxon>Sternorrhyncha</taxon>
        <taxon>Aphidomorpha</taxon>
        <taxon>Aphidoidea</taxon>
        <taxon>Aphididae</taxon>
        <taxon>Aphidini</taxon>
        <taxon>Schizaphis</taxon>
    </lineage>
</organism>
<dbReference type="PANTHER" id="PTHR46880">
    <property type="entry name" value="RAS-ASSOCIATING DOMAIN-CONTAINING PROTEIN"/>
    <property type="match status" value="1"/>
</dbReference>